<dbReference type="AlphaFoldDB" id="U5DED2"/>
<keyword evidence="4" id="KW-0997">Cell inner membrane</keyword>
<dbReference type="EMBL" id="ASSJ01000083">
    <property type="protein sequence ID" value="ERN39981.1"/>
    <property type="molecule type" value="Genomic_DNA"/>
</dbReference>
<dbReference type="OrthoDB" id="468456at2"/>
<comment type="caution">
    <text evidence="10">The sequence shown here is derived from an EMBL/GenBank/DDBJ whole genome shotgun (WGS) entry which is preliminary data.</text>
</comment>
<evidence type="ECO:0000256" key="3">
    <source>
        <dbReference type="ARBA" id="ARBA00022481"/>
    </source>
</evidence>
<dbReference type="PROSITE" id="PS00409">
    <property type="entry name" value="PROKAR_NTER_METHYL"/>
    <property type="match status" value="1"/>
</dbReference>
<evidence type="ECO:0000313" key="11">
    <source>
        <dbReference type="Proteomes" id="UP000016960"/>
    </source>
</evidence>
<keyword evidence="11" id="KW-1185">Reference proteome</keyword>
<keyword evidence="7 8" id="KW-0472">Membrane</keyword>
<keyword evidence="3" id="KW-0488">Methylation</keyword>
<dbReference type="InParanoid" id="U5DED2"/>
<evidence type="ECO:0000256" key="8">
    <source>
        <dbReference type="SAM" id="Phobius"/>
    </source>
</evidence>
<evidence type="ECO:0000256" key="6">
    <source>
        <dbReference type="ARBA" id="ARBA00022989"/>
    </source>
</evidence>
<dbReference type="SUPFAM" id="SSF54523">
    <property type="entry name" value="Pili subunits"/>
    <property type="match status" value="1"/>
</dbReference>
<protein>
    <submittedName>
        <fullName evidence="10">Prepilin-type N-terminal cleavage/methylation domain protein</fullName>
    </submittedName>
</protein>
<sequence length="185" mass="20450">MKLDLKSQRQSKEHQPAINAGFTLLEVLVTIVIVGILATIGSANWLRFVENQRVGAARSDLYASIRSAQERARASASTWRFSIRADNNGDLEYAYFSDPDNPPSNGWTSLSEFIEVDTDRTTNEDNSSPFEWSVDFDDRGQVTPGDQGRVTLVHTNSPAKPRCIFVSTILGAMRTAEGVDCPLKP</sequence>
<organism evidence="10 11">
    <name type="scientific">Rubidibacter lacunae KORDI 51-2</name>
    <dbReference type="NCBI Taxonomy" id="582515"/>
    <lineage>
        <taxon>Bacteria</taxon>
        <taxon>Bacillati</taxon>
        <taxon>Cyanobacteriota</taxon>
        <taxon>Cyanophyceae</taxon>
        <taxon>Oscillatoriophycideae</taxon>
        <taxon>Chroococcales</taxon>
        <taxon>Aphanothecaceae</taxon>
        <taxon>Rubidibacter</taxon>
    </lineage>
</organism>
<evidence type="ECO:0000259" key="9">
    <source>
        <dbReference type="Pfam" id="PF12019"/>
    </source>
</evidence>
<evidence type="ECO:0000256" key="4">
    <source>
        <dbReference type="ARBA" id="ARBA00022519"/>
    </source>
</evidence>
<evidence type="ECO:0000256" key="1">
    <source>
        <dbReference type="ARBA" id="ARBA00004377"/>
    </source>
</evidence>
<feature type="transmembrane region" description="Helical" evidence="8">
    <location>
        <begin position="21"/>
        <end position="46"/>
    </location>
</feature>
<dbReference type="eggNOG" id="COG4970">
    <property type="taxonomic scope" value="Bacteria"/>
</dbReference>
<keyword evidence="6 8" id="KW-1133">Transmembrane helix</keyword>
<evidence type="ECO:0000256" key="2">
    <source>
        <dbReference type="ARBA" id="ARBA00022475"/>
    </source>
</evidence>
<evidence type="ECO:0000313" key="10">
    <source>
        <dbReference type="EMBL" id="ERN39981.1"/>
    </source>
</evidence>
<reference evidence="10 11" key="1">
    <citation type="submission" date="2013-05" db="EMBL/GenBank/DDBJ databases">
        <title>Draft genome sequence of Rubidibacter lacunae KORDI 51-2.</title>
        <authorList>
            <person name="Choi D.H."/>
            <person name="Noh J.H."/>
            <person name="Kwon K.-K."/>
            <person name="Lee J.-H."/>
            <person name="Ryu J.-Y."/>
        </authorList>
    </citation>
    <scope>NUCLEOTIDE SEQUENCE [LARGE SCALE GENOMIC DNA]</scope>
    <source>
        <strain evidence="10 11">KORDI 51-2</strain>
    </source>
</reference>
<proteinExistence type="predicted"/>
<dbReference type="Proteomes" id="UP000016960">
    <property type="component" value="Unassembled WGS sequence"/>
</dbReference>
<dbReference type="Pfam" id="PF07963">
    <property type="entry name" value="N_methyl"/>
    <property type="match status" value="1"/>
</dbReference>
<dbReference type="GO" id="GO:0005886">
    <property type="term" value="C:plasma membrane"/>
    <property type="evidence" value="ECO:0007669"/>
    <property type="project" value="UniProtKB-SubCell"/>
</dbReference>
<dbReference type="NCBIfam" id="TIGR02532">
    <property type="entry name" value="IV_pilin_GFxxxE"/>
    <property type="match status" value="1"/>
</dbReference>
<dbReference type="InterPro" id="IPR022346">
    <property type="entry name" value="T2SS_GspH"/>
</dbReference>
<feature type="domain" description="General secretion pathway GspH" evidence="9">
    <location>
        <begin position="59"/>
        <end position="167"/>
    </location>
</feature>
<dbReference type="RefSeq" id="WP_022609205.1">
    <property type="nucleotide sequence ID" value="NZ_ASSJ01000083.1"/>
</dbReference>
<keyword evidence="2" id="KW-1003">Cell membrane</keyword>
<dbReference type="GO" id="GO:0015627">
    <property type="term" value="C:type II protein secretion system complex"/>
    <property type="evidence" value="ECO:0007669"/>
    <property type="project" value="InterPro"/>
</dbReference>
<dbReference type="InterPro" id="IPR045584">
    <property type="entry name" value="Pilin-like"/>
</dbReference>
<comment type="subcellular location">
    <subcellularLocation>
        <location evidence="1">Cell inner membrane</location>
        <topology evidence="1">Single-pass membrane protein</topology>
    </subcellularLocation>
</comment>
<dbReference type="Gene3D" id="3.30.700.10">
    <property type="entry name" value="Glycoprotein, Type 4 Pilin"/>
    <property type="match status" value="1"/>
</dbReference>
<evidence type="ECO:0000256" key="5">
    <source>
        <dbReference type="ARBA" id="ARBA00022692"/>
    </source>
</evidence>
<name>U5DED2_9CHRO</name>
<evidence type="ECO:0000256" key="7">
    <source>
        <dbReference type="ARBA" id="ARBA00023136"/>
    </source>
</evidence>
<dbReference type="Pfam" id="PF12019">
    <property type="entry name" value="GspH"/>
    <property type="match status" value="1"/>
</dbReference>
<dbReference type="GO" id="GO:0015628">
    <property type="term" value="P:protein secretion by the type II secretion system"/>
    <property type="evidence" value="ECO:0007669"/>
    <property type="project" value="InterPro"/>
</dbReference>
<keyword evidence="5 8" id="KW-0812">Transmembrane</keyword>
<accession>U5DED2</accession>
<dbReference type="STRING" id="582515.KR51_00035820"/>
<gene>
    <name evidence="10" type="ORF">KR51_00035820</name>
</gene>
<dbReference type="InterPro" id="IPR012902">
    <property type="entry name" value="N_methyl_site"/>
</dbReference>